<comment type="caution">
    <text evidence="1">The sequence shown here is derived from an EMBL/GenBank/DDBJ whole genome shotgun (WGS) entry which is preliminary data.</text>
</comment>
<dbReference type="GeneID" id="62144619"/>
<dbReference type="RefSeq" id="XP_038737441.1">
    <property type="nucleotide sequence ID" value="XM_038871540.1"/>
</dbReference>
<name>A0A9P5LYS0_9HELO</name>
<accession>A0A9P5LYS0</accession>
<keyword evidence="2" id="KW-1185">Reference proteome</keyword>
<reference evidence="1 2" key="1">
    <citation type="journal article" date="2020" name="Genome Biol. Evol.">
        <title>Comparative genomics of Sclerotiniaceae.</title>
        <authorList>
            <person name="Valero Jimenez C.A."/>
            <person name="Steentjes M."/>
            <person name="Scholten O.E."/>
            <person name="Van Kan J.A.L."/>
        </authorList>
    </citation>
    <scope>NUCLEOTIDE SEQUENCE [LARGE SCALE GENOMIC DNA]</scope>
    <source>
        <strain evidence="1 2">MUCL 94</strain>
    </source>
</reference>
<evidence type="ECO:0000313" key="2">
    <source>
        <dbReference type="Proteomes" id="UP000710849"/>
    </source>
</evidence>
<sequence length="100" mass="11231">MAPYRYHVSDGIDTCPPYHYSRCVPQILYPTVCAADDGYFLVGIHGKPARSANSNYIKPLAERTTNKKAHQLVGRHPPPSQTDFVLTSCDGWQSKQHFPN</sequence>
<dbReference type="AlphaFoldDB" id="A0A9P5LYS0"/>
<protein>
    <submittedName>
        <fullName evidence="1">Uncharacterized protein</fullName>
    </submittedName>
</protein>
<proteinExistence type="predicted"/>
<dbReference type="Proteomes" id="UP000710849">
    <property type="component" value="Unassembled WGS sequence"/>
</dbReference>
<organism evidence="1 2">
    <name type="scientific">Botrytis byssoidea</name>
    <dbReference type="NCBI Taxonomy" id="139641"/>
    <lineage>
        <taxon>Eukaryota</taxon>
        <taxon>Fungi</taxon>
        <taxon>Dikarya</taxon>
        <taxon>Ascomycota</taxon>
        <taxon>Pezizomycotina</taxon>
        <taxon>Leotiomycetes</taxon>
        <taxon>Helotiales</taxon>
        <taxon>Sclerotiniaceae</taxon>
        <taxon>Botrytis</taxon>
    </lineage>
</organism>
<evidence type="ECO:0000313" key="1">
    <source>
        <dbReference type="EMBL" id="KAF7953631.1"/>
    </source>
</evidence>
<gene>
    <name evidence="1" type="ORF">EAE97_001030</name>
</gene>
<dbReference type="EMBL" id="RCSW01000002">
    <property type="protein sequence ID" value="KAF7953631.1"/>
    <property type="molecule type" value="Genomic_DNA"/>
</dbReference>